<evidence type="ECO:0000259" key="2">
    <source>
        <dbReference type="Pfam" id="PF02470"/>
    </source>
</evidence>
<accession>A0A840NEG8</accession>
<gene>
    <name evidence="4" type="ORF">BJ969_002459</name>
</gene>
<dbReference type="PRINTS" id="PR01782">
    <property type="entry name" value="MCEVIRFACTOR"/>
</dbReference>
<proteinExistence type="predicted"/>
<comment type="caution">
    <text evidence="4">The sequence shown here is derived from an EMBL/GenBank/DDBJ whole genome shotgun (WGS) entry which is preliminary data.</text>
</comment>
<dbReference type="NCBIfam" id="TIGR00996">
    <property type="entry name" value="Mtu_fam_mce"/>
    <property type="match status" value="1"/>
</dbReference>
<dbReference type="InterPro" id="IPR003399">
    <property type="entry name" value="Mce/MlaD"/>
</dbReference>
<dbReference type="GO" id="GO:0005576">
    <property type="term" value="C:extracellular region"/>
    <property type="evidence" value="ECO:0007669"/>
    <property type="project" value="TreeGrafter"/>
</dbReference>
<feature type="transmembrane region" description="Helical" evidence="1">
    <location>
        <begin position="12"/>
        <end position="31"/>
    </location>
</feature>
<keyword evidence="1" id="KW-0812">Transmembrane</keyword>
<dbReference type="InterPro" id="IPR052336">
    <property type="entry name" value="MlaD_Phospholipid_Transporter"/>
</dbReference>
<keyword evidence="5" id="KW-1185">Reference proteome</keyword>
<dbReference type="InterPro" id="IPR005693">
    <property type="entry name" value="Mce"/>
</dbReference>
<dbReference type="Pfam" id="PF11887">
    <property type="entry name" value="Mce4_CUP1"/>
    <property type="match status" value="1"/>
</dbReference>
<dbReference type="PANTHER" id="PTHR33371">
    <property type="entry name" value="INTERMEMBRANE PHOSPHOLIPID TRANSPORT SYSTEM BINDING PROTEIN MLAD-RELATED"/>
    <property type="match status" value="1"/>
</dbReference>
<reference evidence="4 5" key="1">
    <citation type="submission" date="2020-08" db="EMBL/GenBank/DDBJ databases">
        <title>Sequencing the genomes of 1000 actinobacteria strains.</title>
        <authorList>
            <person name="Klenk H.-P."/>
        </authorList>
    </citation>
    <scope>NUCLEOTIDE SEQUENCE [LARGE SCALE GENOMIC DNA]</scope>
    <source>
        <strain evidence="4 5">DSM 45582</strain>
    </source>
</reference>
<dbReference type="AlphaFoldDB" id="A0A840NEG8"/>
<feature type="domain" description="Mce/MlaD" evidence="2">
    <location>
        <begin position="40"/>
        <end position="113"/>
    </location>
</feature>
<evidence type="ECO:0000259" key="3">
    <source>
        <dbReference type="Pfam" id="PF11887"/>
    </source>
</evidence>
<evidence type="ECO:0000256" key="1">
    <source>
        <dbReference type="SAM" id="Phobius"/>
    </source>
</evidence>
<dbReference type="Proteomes" id="UP000580474">
    <property type="component" value="Unassembled WGS sequence"/>
</dbReference>
<name>A0A840NEG8_9PSEU</name>
<protein>
    <submittedName>
        <fullName evidence="4">Phospholipid/cholesterol/gamma-HCH transport system substrate-binding protein</fullName>
    </submittedName>
</protein>
<dbReference type="RefSeq" id="WP_184479065.1">
    <property type="nucleotide sequence ID" value="NZ_JACHIV010000001.1"/>
</dbReference>
<dbReference type="EMBL" id="JACHIV010000001">
    <property type="protein sequence ID" value="MBB5069371.1"/>
    <property type="molecule type" value="Genomic_DNA"/>
</dbReference>
<dbReference type="Pfam" id="PF02470">
    <property type="entry name" value="MlaD"/>
    <property type="match status" value="1"/>
</dbReference>
<organism evidence="4 5">
    <name type="scientific">Saccharopolyspora gloriosae</name>
    <dbReference type="NCBI Taxonomy" id="455344"/>
    <lineage>
        <taxon>Bacteria</taxon>
        <taxon>Bacillati</taxon>
        <taxon>Actinomycetota</taxon>
        <taxon>Actinomycetes</taxon>
        <taxon>Pseudonocardiales</taxon>
        <taxon>Pseudonocardiaceae</taxon>
        <taxon>Saccharopolyspora</taxon>
    </lineage>
</organism>
<feature type="domain" description="Mammalian cell entry C-terminal" evidence="3">
    <location>
        <begin position="121"/>
        <end position="304"/>
    </location>
</feature>
<evidence type="ECO:0000313" key="4">
    <source>
        <dbReference type="EMBL" id="MBB5069371.1"/>
    </source>
</evidence>
<dbReference type="InterPro" id="IPR024516">
    <property type="entry name" value="Mce_C"/>
</dbReference>
<keyword evidence="1" id="KW-0472">Membrane</keyword>
<keyword evidence="1" id="KW-1133">Transmembrane helix</keyword>
<dbReference type="PANTHER" id="PTHR33371:SF18">
    <property type="entry name" value="MCE-FAMILY PROTEIN MCE3C"/>
    <property type="match status" value="1"/>
</dbReference>
<evidence type="ECO:0000313" key="5">
    <source>
        <dbReference type="Proteomes" id="UP000580474"/>
    </source>
</evidence>
<sequence length="343" mass="36693">MSTALRDRDQATVGIVSLGLLTVVTLLAFFANDLPLIGGGTTYSARFTESAGLAAGDEVEVAGVKVGEVTDVRLDGDRVLVHFRVEDVRVGDRSRVSIQIKTLLGAKNLALRPDGRDEQDPDETIPAARTEVPFDIPDALDQLTRTTEQVDSDQLGRSFEVLAESLRGSPQHLGGAVDGLSALSRTIASRDQELAELLHNAADVSEVAADRDEQVARLIRDGNLLLSELQNRREAISSLLRGTQAVSGQLRGLIADNQERLNPAMRELEQVTSMLQRNQDDIAATIAALEPYVTGFNNTVGNGRWFDGYLCGLLPPTVSAGPLQINPDGCDLSRPQPGPGGGP</sequence>